<evidence type="ECO:0000256" key="5">
    <source>
        <dbReference type="SAM" id="Phobius"/>
    </source>
</evidence>
<feature type="transmembrane region" description="Helical" evidence="5">
    <location>
        <begin position="323"/>
        <end position="344"/>
    </location>
</feature>
<feature type="transmembrane region" description="Helical" evidence="5">
    <location>
        <begin position="350"/>
        <end position="367"/>
    </location>
</feature>
<dbReference type="KEGG" id="pcr:Pcryo_0270"/>
<evidence type="ECO:0000256" key="3">
    <source>
        <dbReference type="ARBA" id="ARBA00022989"/>
    </source>
</evidence>
<dbReference type="STRING" id="335284.Pcryo_0270"/>
<keyword evidence="3 5" id="KW-1133">Transmembrane helix</keyword>
<dbReference type="PANTHER" id="PTHR37422">
    <property type="entry name" value="TEICHURONIC ACID BIOSYNTHESIS PROTEIN TUAE"/>
    <property type="match status" value="1"/>
</dbReference>
<feature type="transmembrane region" description="Helical" evidence="5">
    <location>
        <begin position="147"/>
        <end position="166"/>
    </location>
</feature>
<keyword evidence="8" id="KW-1185">Reference proteome</keyword>
<feature type="transmembrane region" description="Helical" evidence="5">
    <location>
        <begin position="173"/>
        <end position="190"/>
    </location>
</feature>
<feature type="transmembrane region" description="Helical" evidence="5">
    <location>
        <begin position="13"/>
        <end position="31"/>
    </location>
</feature>
<feature type="transmembrane region" description="Helical" evidence="5">
    <location>
        <begin position="379"/>
        <end position="401"/>
    </location>
</feature>
<evidence type="ECO:0000313" key="8">
    <source>
        <dbReference type="Proteomes" id="UP000002425"/>
    </source>
</evidence>
<evidence type="ECO:0000313" key="7">
    <source>
        <dbReference type="EMBL" id="ABE74054.1"/>
    </source>
</evidence>
<evidence type="ECO:0000256" key="1">
    <source>
        <dbReference type="ARBA" id="ARBA00004141"/>
    </source>
</evidence>
<feature type="transmembrane region" description="Helical" evidence="5">
    <location>
        <begin position="108"/>
        <end position="127"/>
    </location>
</feature>
<organism evidence="7 8">
    <name type="scientific">Psychrobacter cryohalolentis (strain ATCC BAA-1226 / DSM 17306 / VKM B-2378 / K5)</name>
    <dbReference type="NCBI Taxonomy" id="335284"/>
    <lineage>
        <taxon>Bacteria</taxon>
        <taxon>Pseudomonadati</taxon>
        <taxon>Pseudomonadota</taxon>
        <taxon>Gammaproteobacteria</taxon>
        <taxon>Moraxellales</taxon>
        <taxon>Moraxellaceae</taxon>
        <taxon>Psychrobacter</taxon>
    </lineage>
</organism>
<gene>
    <name evidence="7" type="ordered locus">Pcryo_0270</name>
</gene>
<feature type="transmembrane region" description="Helical" evidence="5">
    <location>
        <begin position="288"/>
        <end position="311"/>
    </location>
</feature>
<dbReference type="PANTHER" id="PTHR37422:SF17">
    <property type="entry name" value="O-ANTIGEN LIGASE"/>
    <property type="match status" value="1"/>
</dbReference>
<evidence type="ECO:0000259" key="6">
    <source>
        <dbReference type="Pfam" id="PF04932"/>
    </source>
</evidence>
<reference evidence="7" key="1">
    <citation type="submission" date="2006-03" db="EMBL/GenBank/DDBJ databases">
        <title>Complete sequence of chromosome of Psychrobacter cryohalolentis K5.</title>
        <authorList>
            <consortium name="US DOE Joint Genome Institute"/>
            <person name="Copeland A."/>
            <person name="Lucas S."/>
            <person name="Lapidus A."/>
            <person name="Barry K."/>
            <person name="Detter J.C."/>
            <person name="Glavina del Rio T."/>
            <person name="Hammon N."/>
            <person name="Israni S."/>
            <person name="Dalin E."/>
            <person name="Tice H."/>
            <person name="Pitluck S."/>
            <person name="Brettin T."/>
            <person name="Bruce D."/>
            <person name="Han C."/>
            <person name="Tapia R."/>
            <person name="Sims D.R."/>
            <person name="Gilna P."/>
            <person name="Schmutz J."/>
            <person name="Larimer F."/>
            <person name="Land M."/>
            <person name="Hauser L."/>
            <person name="Kyrpides N."/>
            <person name="Kim E."/>
            <person name="Richardson P."/>
        </authorList>
    </citation>
    <scope>NUCLEOTIDE SEQUENCE</scope>
    <source>
        <strain evidence="7">K5</strain>
    </source>
</reference>
<dbReference type="RefSeq" id="WP_011512642.1">
    <property type="nucleotide sequence ID" value="NC_007969.1"/>
</dbReference>
<evidence type="ECO:0000256" key="2">
    <source>
        <dbReference type="ARBA" id="ARBA00022692"/>
    </source>
</evidence>
<dbReference type="AlphaFoldDB" id="Q1QE49"/>
<dbReference type="InterPro" id="IPR051533">
    <property type="entry name" value="WaaL-like"/>
</dbReference>
<dbReference type="GO" id="GO:0016020">
    <property type="term" value="C:membrane"/>
    <property type="evidence" value="ECO:0007669"/>
    <property type="project" value="UniProtKB-SubCell"/>
</dbReference>
<dbReference type="Proteomes" id="UP000002425">
    <property type="component" value="Chromosome"/>
</dbReference>
<dbReference type="InterPro" id="IPR007016">
    <property type="entry name" value="O-antigen_ligase-rel_domated"/>
</dbReference>
<dbReference type="HOGENOM" id="CLU_645396_0_0_6"/>
<dbReference type="Pfam" id="PF04932">
    <property type="entry name" value="Wzy_C"/>
    <property type="match status" value="1"/>
</dbReference>
<feature type="transmembrane region" description="Helical" evidence="5">
    <location>
        <begin position="43"/>
        <end position="62"/>
    </location>
</feature>
<accession>Q1QE49</accession>
<feature type="transmembrane region" description="Helical" evidence="5">
    <location>
        <begin position="224"/>
        <end position="244"/>
    </location>
</feature>
<dbReference type="EMBL" id="CP000323">
    <property type="protein sequence ID" value="ABE74054.1"/>
    <property type="molecule type" value="Genomic_DNA"/>
</dbReference>
<keyword evidence="4 5" id="KW-0472">Membrane</keyword>
<keyword evidence="2 5" id="KW-0812">Transmembrane</keyword>
<feature type="transmembrane region" description="Helical" evidence="5">
    <location>
        <begin position="68"/>
        <end position="96"/>
    </location>
</feature>
<feature type="domain" description="O-antigen ligase-related" evidence="6">
    <location>
        <begin position="178"/>
        <end position="304"/>
    </location>
</feature>
<proteinExistence type="predicted"/>
<dbReference type="eggNOG" id="ENOG502ZMXV">
    <property type="taxonomic scope" value="Bacteria"/>
</dbReference>
<name>Q1QE49_PSYCK</name>
<evidence type="ECO:0000256" key="4">
    <source>
        <dbReference type="ARBA" id="ARBA00023136"/>
    </source>
</evidence>
<feature type="transmembrane region" description="Helical" evidence="5">
    <location>
        <begin position="196"/>
        <end position="212"/>
    </location>
</feature>
<comment type="subcellular location">
    <subcellularLocation>
        <location evidence="1">Membrane</location>
        <topology evidence="1">Multi-pass membrane protein</topology>
    </subcellularLocation>
</comment>
<protein>
    <submittedName>
        <fullName evidence="7">O-antigen polymerase</fullName>
    </submittedName>
</protein>
<sequence>MLNFFQINKNKELLIALYFLPFFLGWSVGFNTSFYNEFRVMQVILLLFFGLVSWVDRSFIITKIELIFFTYLVIGFFVWDQPSFVITEMLLVYLIYKNFRILNYNNSVTKIVLLSSFLLFMLLPLSLWEYINTGIYDANWYPFPWNIRVYDSCILVLSIFGTWFYISEKQHKNLYLLFLFLAFLAVLLDAGRSATLAYTVFIIIIALYCKPLKLPLILTYISSWLVYLLITYIVSSGSSSMAIARESSSGRIDLWVNGLSCWLQKPIFGCGFYQLEQFPHLSAHPHNLFIQILTEVGLVGFIFLSFIVFKIARHISWNIKQNYFVIAALFAISIDISLSGIYVYPITQMALLWLFVFLLKNSAFNHAQDFTQKRVVISYYQYILALAVYVMIAAWFVYIIIQSFGFAANMPITPPRFWGYGYLLF</sequence>